<feature type="signal peptide" evidence="1">
    <location>
        <begin position="1"/>
        <end position="20"/>
    </location>
</feature>
<dbReference type="InterPro" id="IPR017853">
    <property type="entry name" value="GH"/>
</dbReference>
<dbReference type="PATRIC" id="fig|396014.3.peg.950"/>
<comment type="caution">
    <text evidence="3">The sequence shown here is derived from an EMBL/GenBank/DDBJ whole genome shotgun (WGS) entry which is preliminary data.</text>
</comment>
<sequence>MGRVIRALRLLAAGAVLVLAACGTGDAPALDPEGAGLRALPSPGDFDYQLGGAYDPGPGGGPERIDVVVRDAGEPPLPGAYSICYVNGFQTQPDQAALWQERPETLLRDDAGAPVHDPDWPDEMILDPSSAGQRERILEVIGSEIRGCADAGYDAVEIDNLDTAARFPQIDQDGALALAASYVGIAHEEGLAIGQKNAAELSGRAQGELGFDLAVVEECGAYEECAAYTDVYGDQVLQVEYPDSLAAAGLTFAQVCARADRAPMTILRDRELVAPAEPGYRYEAC</sequence>
<feature type="chain" id="PRO_5038725850" description="Glycoside-hydrolase family GH114 TIM-barrel domain-containing protein" evidence="1">
    <location>
        <begin position="21"/>
        <end position="285"/>
    </location>
</feature>
<dbReference type="EMBL" id="JDYK01000003">
    <property type="protein sequence ID" value="EWS82361.1"/>
    <property type="molecule type" value="Genomic_DNA"/>
</dbReference>
<dbReference type="HOGENOM" id="CLU_051214_2_0_11"/>
<name>Z9JX28_9MICO</name>
<organism evidence="3 4">
    <name type="scientific">Brachybacterium phenoliresistens</name>
    <dbReference type="NCBI Taxonomy" id="396014"/>
    <lineage>
        <taxon>Bacteria</taxon>
        <taxon>Bacillati</taxon>
        <taxon>Actinomycetota</taxon>
        <taxon>Actinomycetes</taxon>
        <taxon>Micrococcales</taxon>
        <taxon>Dermabacteraceae</taxon>
        <taxon>Brachybacterium</taxon>
    </lineage>
</organism>
<gene>
    <name evidence="3" type="ORF">BF93_12215</name>
</gene>
<keyword evidence="4" id="KW-1185">Reference proteome</keyword>
<proteinExistence type="predicted"/>
<evidence type="ECO:0000256" key="1">
    <source>
        <dbReference type="SAM" id="SignalP"/>
    </source>
</evidence>
<dbReference type="eggNOG" id="COG3868">
    <property type="taxonomic scope" value="Bacteria"/>
</dbReference>
<dbReference type="STRING" id="396014.BF93_12215"/>
<feature type="domain" description="Glycoside-hydrolase family GH114 TIM-barrel" evidence="2">
    <location>
        <begin position="46"/>
        <end position="273"/>
    </location>
</feature>
<dbReference type="SUPFAM" id="SSF51445">
    <property type="entry name" value="(Trans)glycosidases"/>
    <property type="match status" value="1"/>
</dbReference>
<accession>Z9JX28</accession>
<evidence type="ECO:0000259" key="2">
    <source>
        <dbReference type="Pfam" id="PF03537"/>
    </source>
</evidence>
<protein>
    <recommendedName>
        <fullName evidence="2">Glycoside-hydrolase family GH114 TIM-barrel domain-containing protein</fullName>
    </recommendedName>
</protein>
<evidence type="ECO:0000313" key="4">
    <source>
        <dbReference type="Proteomes" id="UP000023067"/>
    </source>
</evidence>
<dbReference type="InterPro" id="IPR004352">
    <property type="entry name" value="GH114_TIM-barrel"/>
</dbReference>
<reference evidence="3 4" key="1">
    <citation type="submission" date="2014-02" db="EMBL/GenBank/DDBJ databases">
        <title>Genome sequence of Brachybacterium phenoliresistens strain W13A50.</title>
        <authorList>
            <person name="Wang X."/>
        </authorList>
    </citation>
    <scope>NUCLEOTIDE SEQUENCE [LARGE SCALE GENOMIC DNA]</scope>
    <source>
        <strain evidence="3 4">W13A50</strain>
    </source>
</reference>
<dbReference type="PANTHER" id="PTHR35273">
    <property type="entry name" value="ALPHA-1,4 POLYGALACTOSAMINIDASE, PUTATIVE (AFU_ORTHOLOGUE AFUA_3G07890)-RELATED"/>
    <property type="match status" value="1"/>
</dbReference>
<dbReference type="Proteomes" id="UP000023067">
    <property type="component" value="Unassembled WGS sequence"/>
</dbReference>
<evidence type="ECO:0000313" key="3">
    <source>
        <dbReference type="EMBL" id="EWS82361.1"/>
    </source>
</evidence>
<dbReference type="Pfam" id="PF03537">
    <property type="entry name" value="Glyco_hydro_114"/>
    <property type="match status" value="1"/>
</dbReference>
<dbReference type="Gene3D" id="3.20.20.70">
    <property type="entry name" value="Aldolase class I"/>
    <property type="match status" value="1"/>
</dbReference>
<dbReference type="PANTHER" id="PTHR35273:SF2">
    <property type="entry name" value="ALPHA-GALACTOSIDASE"/>
    <property type="match status" value="1"/>
</dbReference>
<dbReference type="InterPro" id="IPR013785">
    <property type="entry name" value="Aldolase_TIM"/>
</dbReference>
<dbReference type="AlphaFoldDB" id="Z9JX28"/>
<dbReference type="PROSITE" id="PS51257">
    <property type="entry name" value="PROKAR_LIPOPROTEIN"/>
    <property type="match status" value="1"/>
</dbReference>
<keyword evidence="1" id="KW-0732">Signal</keyword>